<keyword evidence="3" id="KW-1185">Reference proteome</keyword>
<proteinExistence type="predicted"/>
<dbReference type="STRING" id="388467.A19Y_2271"/>
<dbReference type="EMBL" id="CM002803">
    <property type="protein sequence ID" value="KEI67206.1"/>
    <property type="molecule type" value="Genomic_DNA"/>
</dbReference>
<dbReference type="PANTHER" id="PTHR13696:SF52">
    <property type="entry name" value="PARA FAMILY PROTEIN CT_582"/>
    <property type="match status" value="1"/>
</dbReference>
<sequence length="384" mass="43221">MIGLYFLYIDIINNFKIQLEHCILLILRVITMVQKIALFNHKGGVSKTTTTFNLGWMLAEKGKKVILADTDPQCNLTGMALGEGTEEGEERIEQIYQTKSNIKTGLAPAFESQPKAIEAIDCLPIEGRDGLFLLPGNVGLAEYEVTLGIAQELSGSIQTLKNLPGSINYLFERTAEKFDADYILIDMSPSLGSINQNLLMISDFFIVPTTADFFSVMAIDSLSKVLPKWYRWAKSASDLPILRDADYPFPDVTLRFLGTIIQNYRIKNGKETKAFEKWIKRIEETVSCKLVPTLQKNNMTLSKYADQDQGIQDTFTLQKIPDFNSLIALSQEHQTPVYALTKEQVNLTGSLLEQNQNKQEEFKEIFSNLAEKIIELTSTYAVSN</sequence>
<accession>A0A073CGE8</accession>
<dbReference type="InterPro" id="IPR025669">
    <property type="entry name" value="AAA_dom"/>
</dbReference>
<dbReference type="HOGENOM" id="CLU_037612_2_0_3"/>
<evidence type="ECO:0000259" key="1">
    <source>
        <dbReference type="Pfam" id="PF13614"/>
    </source>
</evidence>
<dbReference type="PANTHER" id="PTHR13696">
    <property type="entry name" value="P-LOOP CONTAINING NUCLEOSIDE TRIPHOSPHATE HYDROLASE"/>
    <property type="match status" value="1"/>
</dbReference>
<evidence type="ECO:0000313" key="3">
    <source>
        <dbReference type="Proteomes" id="UP000027395"/>
    </source>
</evidence>
<dbReference type="eggNOG" id="COG1192">
    <property type="taxonomic scope" value="Bacteria"/>
</dbReference>
<dbReference type="InterPro" id="IPR050678">
    <property type="entry name" value="DNA_Partitioning_ATPase"/>
</dbReference>
<dbReference type="AlphaFoldDB" id="A0A073CGE8"/>
<dbReference type="CDD" id="cd02042">
    <property type="entry name" value="ParAB_family"/>
    <property type="match status" value="1"/>
</dbReference>
<feature type="domain" description="AAA" evidence="1">
    <location>
        <begin position="34"/>
        <end position="227"/>
    </location>
</feature>
<dbReference type="Gene3D" id="3.40.50.300">
    <property type="entry name" value="P-loop containing nucleotide triphosphate hydrolases"/>
    <property type="match status" value="1"/>
</dbReference>
<dbReference type="PATRIC" id="fig|388467.6.peg.2215"/>
<organism evidence="2 3">
    <name type="scientific">Planktothrix agardhii (strain NIVA-CYA 126/8)</name>
    <dbReference type="NCBI Taxonomy" id="388467"/>
    <lineage>
        <taxon>Bacteria</taxon>
        <taxon>Bacillati</taxon>
        <taxon>Cyanobacteriota</taxon>
        <taxon>Cyanophyceae</taxon>
        <taxon>Oscillatoriophycideae</taxon>
        <taxon>Oscillatoriales</taxon>
        <taxon>Microcoleaceae</taxon>
        <taxon>Planktothrix</taxon>
    </lineage>
</organism>
<protein>
    <recommendedName>
        <fullName evidence="1">AAA domain-containing protein</fullName>
    </recommendedName>
</protein>
<dbReference type="InterPro" id="IPR027417">
    <property type="entry name" value="P-loop_NTPase"/>
</dbReference>
<evidence type="ECO:0000313" key="2">
    <source>
        <dbReference type="EMBL" id="KEI67206.1"/>
    </source>
</evidence>
<dbReference type="Pfam" id="PF13614">
    <property type="entry name" value="AAA_31"/>
    <property type="match status" value="1"/>
</dbReference>
<dbReference type="SUPFAM" id="SSF52540">
    <property type="entry name" value="P-loop containing nucleoside triphosphate hydrolases"/>
    <property type="match status" value="1"/>
</dbReference>
<reference evidence="2 3" key="1">
    <citation type="journal article" date="2014" name="Appl. Environ. Microbiol.">
        <title>Elucidation of insertion elements encoded on plasmids and in vitro construction of shuttle vectors from the toxic cyanobacterium Planktothrix.</title>
        <authorList>
            <person name="Christiansen G."/>
            <person name="Goesmann A."/>
            <person name="Kurmayer R."/>
        </authorList>
    </citation>
    <scope>NUCLEOTIDE SEQUENCE [LARGE SCALE GENOMIC DNA]</scope>
    <source>
        <strain evidence="2 3">NIVA-CYA 126/8</strain>
    </source>
</reference>
<gene>
    <name evidence="2" type="ORF">A19Y_2271</name>
</gene>
<name>A0A073CGE8_PLAA1</name>
<dbReference type="Proteomes" id="UP000027395">
    <property type="component" value="Chromosome"/>
</dbReference>